<proteinExistence type="predicted"/>
<organism evidence="1 2">
    <name type="scientific">Formosa undariae</name>
    <dbReference type="NCBI Taxonomy" id="1325436"/>
    <lineage>
        <taxon>Bacteria</taxon>
        <taxon>Pseudomonadati</taxon>
        <taxon>Bacteroidota</taxon>
        <taxon>Flavobacteriia</taxon>
        <taxon>Flavobacteriales</taxon>
        <taxon>Flavobacteriaceae</taxon>
        <taxon>Formosa</taxon>
    </lineage>
</organism>
<comment type="caution">
    <text evidence="1">The sequence shown here is derived from an EMBL/GenBank/DDBJ whole genome shotgun (WGS) entry which is preliminary data.</text>
</comment>
<gene>
    <name evidence="1" type="ORF">ACFFVB_06290</name>
</gene>
<evidence type="ECO:0000313" key="2">
    <source>
        <dbReference type="Proteomes" id="UP001589605"/>
    </source>
</evidence>
<dbReference type="EMBL" id="JBHMEZ010000003">
    <property type="protein sequence ID" value="MFB9052686.1"/>
    <property type="molecule type" value="Genomic_DNA"/>
</dbReference>
<dbReference type="Proteomes" id="UP001589605">
    <property type="component" value="Unassembled WGS sequence"/>
</dbReference>
<accession>A0ABV5EZS0</accession>
<dbReference type="RefSeq" id="WP_382381866.1">
    <property type="nucleotide sequence ID" value="NZ_JBHMEZ010000003.1"/>
</dbReference>
<name>A0ABV5EZS0_9FLAO</name>
<protein>
    <submittedName>
        <fullName evidence="1">Uncharacterized protein</fullName>
    </submittedName>
</protein>
<sequence>MIKTYLKSIVIAVILLNGFVSKAVQLTEHPKAEISNGIVKAQILLPDLEHGYYKATRFDWSGVISNLDYKGHSYFGTWFDKDNHPAHATIMGPVEAYSPLNYKDVEVGDAFVKIGIGALLKSSNESHSDFIPYKIVDPGIWELKMTTNSVEFIHKLSNGGYAYEYIKTIELVENQPKMIISHRLKNTGLKTISTVGFNHNFLVLDNQPIGKGVELSFPVAVSGSGRGEDDMFAIQGKKLVFLRLLDNEESFACKYLEGLNSVEDFDIRLENHNSRAGVRITGDYKLPRLRLWGNAKTVCPETYINLKVEAGEDYNWSYDYEFYETAE</sequence>
<reference evidence="1 2" key="1">
    <citation type="submission" date="2024-09" db="EMBL/GenBank/DDBJ databases">
        <authorList>
            <person name="Sun Q."/>
            <person name="Mori K."/>
        </authorList>
    </citation>
    <scope>NUCLEOTIDE SEQUENCE [LARGE SCALE GENOMIC DNA]</scope>
    <source>
        <strain evidence="1 2">CECT 8286</strain>
    </source>
</reference>
<evidence type="ECO:0000313" key="1">
    <source>
        <dbReference type="EMBL" id="MFB9052686.1"/>
    </source>
</evidence>
<keyword evidence="2" id="KW-1185">Reference proteome</keyword>